<reference evidence="1 2" key="1">
    <citation type="journal article" date="2014" name="BMC Genomics">
        <title>Comparative genomics of Bradyrhizobium japonicum CPAC 15 and Bradyrhizobium diazoefficiens CPAC 7: elite model strains for understanding symbiotic performance with soybean.</title>
        <authorList>
            <person name="Siqueira A.F."/>
            <person name="Ormeno-Orrillo E."/>
            <person name="Souza R.C."/>
            <person name="Rodrigues E.P."/>
            <person name="Almeida L.G."/>
            <person name="Barcellos F.G."/>
            <person name="Batista J.S."/>
            <person name="Nakatami A.S."/>
            <person name="Martinez-Romero E."/>
            <person name="Vasconcelos A.T."/>
            <person name="Hungria M."/>
        </authorList>
    </citation>
    <scope>NUCLEOTIDE SEQUENCE [LARGE SCALE GENOMIC DNA]</scope>
    <source>
        <strain evidence="1 2">SEMIA 5080</strain>
    </source>
</reference>
<organism evidence="1 2">
    <name type="scientific">Bradyrhizobium diazoefficiens SEMIA 5080</name>
    <dbReference type="NCBI Taxonomy" id="754504"/>
    <lineage>
        <taxon>Bacteria</taxon>
        <taxon>Pseudomonadati</taxon>
        <taxon>Pseudomonadota</taxon>
        <taxon>Alphaproteobacteria</taxon>
        <taxon>Hyphomicrobiales</taxon>
        <taxon>Nitrobacteraceae</taxon>
        <taxon>Bradyrhizobium</taxon>
    </lineage>
</organism>
<accession>A0A837CLF0</accession>
<dbReference type="EMBL" id="ADOU02000004">
    <property type="protein sequence ID" value="KGJ70012.1"/>
    <property type="molecule type" value="Genomic_DNA"/>
</dbReference>
<sequence>MAQVFDEKDYRRRLEALDSSDVSIGQETSLIAQGIAQYGSGSGAARVLNARKDILQAKQEALRHARKEMIHAIIKAEQDQAFNGVLPTEVEQIVTGQSDELIKV</sequence>
<proteinExistence type="predicted"/>
<evidence type="ECO:0000313" key="2">
    <source>
        <dbReference type="Proteomes" id="UP000024900"/>
    </source>
</evidence>
<protein>
    <submittedName>
        <fullName evidence="1">Uncharacterized protein</fullName>
    </submittedName>
</protein>
<dbReference type="Proteomes" id="UP000024900">
    <property type="component" value="Unassembled WGS sequence"/>
</dbReference>
<name>A0A837CLF0_9BRAD</name>
<comment type="caution">
    <text evidence="1">The sequence shown here is derived from an EMBL/GenBank/DDBJ whole genome shotgun (WGS) entry which is preliminary data.</text>
</comment>
<dbReference type="AlphaFoldDB" id="A0A837CLF0"/>
<gene>
    <name evidence="1" type="ORF">BJA5080_04222</name>
</gene>
<evidence type="ECO:0000313" key="1">
    <source>
        <dbReference type="EMBL" id="KGJ70012.1"/>
    </source>
</evidence>
<dbReference type="RefSeq" id="WP_028174123.1">
    <property type="nucleotide sequence ID" value="NZ_ADOU02000004.1"/>
</dbReference>